<proteinExistence type="inferred from homology"/>
<evidence type="ECO:0000256" key="2">
    <source>
        <dbReference type="ARBA" id="ARBA00010735"/>
    </source>
</evidence>
<keyword evidence="5 8" id="KW-0812">Transmembrane</keyword>
<dbReference type="InterPro" id="IPR011606">
    <property type="entry name" value="Brnchd-chn_aa_trnsp_permease"/>
</dbReference>
<keyword evidence="4" id="KW-1003">Cell membrane</keyword>
<evidence type="ECO:0000256" key="6">
    <source>
        <dbReference type="ARBA" id="ARBA00022989"/>
    </source>
</evidence>
<dbReference type="GO" id="GO:1903785">
    <property type="term" value="P:L-valine transmembrane transport"/>
    <property type="evidence" value="ECO:0007669"/>
    <property type="project" value="TreeGrafter"/>
</dbReference>
<dbReference type="OrthoDB" id="3177005at2"/>
<dbReference type="STRING" id="1101373.A9O67_09010"/>
<protein>
    <recommendedName>
        <fullName evidence="11">Inner membrane protein YgaZ</fullName>
    </recommendedName>
</protein>
<feature type="transmembrane region" description="Helical" evidence="8">
    <location>
        <begin position="166"/>
        <end position="184"/>
    </location>
</feature>
<comment type="caution">
    <text evidence="9">The sequence shown here is derived from an EMBL/GenBank/DDBJ whole genome shotgun (WGS) entry which is preliminary data.</text>
</comment>
<sequence length="235" mass="24107">MTRQVLRGLGDSLAIAAGYVPVAFSFGLTAVQMGLGAPWAVAISAIVFAGASQFVLVSLLAAGGGPLTVVPTIWLLNARHLLYGRVVAEQLAQARPARVRPALAFGLTDEVFACAAARLPTLAPAQRAGWLAGLQAGAYGAWIAGTWLGAETGAQLVDRIPLLQEALQFVLPALFLSLLLQMGVHGRGRALWGAAGVTLLGLALGPAHVAIPAGMLAGAALQLLQAHVDEDGDDE</sequence>
<dbReference type="PANTHER" id="PTHR34979">
    <property type="entry name" value="INNER MEMBRANE PROTEIN YGAZ"/>
    <property type="match status" value="1"/>
</dbReference>
<dbReference type="PANTHER" id="PTHR34979:SF1">
    <property type="entry name" value="INNER MEMBRANE PROTEIN YGAZ"/>
    <property type="match status" value="1"/>
</dbReference>
<evidence type="ECO:0000256" key="3">
    <source>
        <dbReference type="ARBA" id="ARBA00022448"/>
    </source>
</evidence>
<feature type="transmembrane region" description="Helical" evidence="8">
    <location>
        <begin position="190"/>
        <end position="211"/>
    </location>
</feature>
<comment type="similarity">
    <text evidence="2">Belongs to the AzlC family.</text>
</comment>
<keyword evidence="6 8" id="KW-1133">Transmembrane helix</keyword>
<evidence type="ECO:0000313" key="9">
    <source>
        <dbReference type="EMBL" id="OBS29945.1"/>
    </source>
</evidence>
<evidence type="ECO:0000256" key="5">
    <source>
        <dbReference type="ARBA" id="ARBA00022692"/>
    </source>
</evidence>
<keyword evidence="10" id="KW-1185">Reference proteome</keyword>
<evidence type="ECO:0000256" key="8">
    <source>
        <dbReference type="SAM" id="Phobius"/>
    </source>
</evidence>
<dbReference type="EMBL" id="LZDH01000065">
    <property type="protein sequence ID" value="OBS29945.1"/>
    <property type="molecule type" value="Genomic_DNA"/>
</dbReference>
<evidence type="ECO:0000313" key="10">
    <source>
        <dbReference type="Proteomes" id="UP000091969"/>
    </source>
</evidence>
<dbReference type="RefSeq" id="WP_043701320.1">
    <property type="nucleotide sequence ID" value="NZ_LZDH01000065.1"/>
</dbReference>
<dbReference type="Proteomes" id="UP000091969">
    <property type="component" value="Unassembled WGS sequence"/>
</dbReference>
<dbReference type="Pfam" id="PF03591">
    <property type="entry name" value="AzlC"/>
    <property type="match status" value="1"/>
</dbReference>
<comment type="subcellular location">
    <subcellularLocation>
        <location evidence="1">Cell membrane</location>
        <topology evidence="1">Multi-pass membrane protein</topology>
    </subcellularLocation>
</comment>
<dbReference type="GO" id="GO:0005886">
    <property type="term" value="C:plasma membrane"/>
    <property type="evidence" value="ECO:0007669"/>
    <property type="project" value="UniProtKB-SubCell"/>
</dbReference>
<keyword evidence="3" id="KW-0813">Transport</keyword>
<dbReference type="AlphaFoldDB" id="A0A1A6DT19"/>
<name>A0A1A6DT19_9BURK</name>
<evidence type="ECO:0000256" key="1">
    <source>
        <dbReference type="ARBA" id="ARBA00004651"/>
    </source>
</evidence>
<gene>
    <name evidence="9" type="ORF">A9O67_09010</name>
</gene>
<organism evidence="9 10">
    <name type="scientific">Tepidimonas fonticaldi</name>
    <dbReference type="NCBI Taxonomy" id="1101373"/>
    <lineage>
        <taxon>Bacteria</taxon>
        <taxon>Pseudomonadati</taxon>
        <taxon>Pseudomonadota</taxon>
        <taxon>Betaproteobacteria</taxon>
        <taxon>Burkholderiales</taxon>
        <taxon>Tepidimonas</taxon>
    </lineage>
</organism>
<reference evidence="9 10" key="1">
    <citation type="submission" date="2016-06" db="EMBL/GenBank/DDBJ databases">
        <title>Genome sequence of Tepidimonas fonticaldi PL17.</title>
        <authorList>
            <person name="Pinnaka A.K."/>
        </authorList>
    </citation>
    <scope>NUCLEOTIDE SEQUENCE [LARGE SCALE GENOMIC DNA]</scope>
    <source>
        <strain evidence="9 10">PL17</strain>
    </source>
</reference>
<evidence type="ECO:0000256" key="7">
    <source>
        <dbReference type="ARBA" id="ARBA00023136"/>
    </source>
</evidence>
<evidence type="ECO:0008006" key="11">
    <source>
        <dbReference type="Google" id="ProtNLM"/>
    </source>
</evidence>
<evidence type="ECO:0000256" key="4">
    <source>
        <dbReference type="ARBA" id="ARBA00022475"/>
    </source>
</evidence>
<feature type="transmembrane region" description="Helical" evidence="8">
    <location>
        <begin position="12"/>
        <end position="33"/>
    </location>
</feature>
<accession>A0A1A6DT19</accession>
<keyword evidence="7 8" id="KW-0472">Membrane</keyword>